<keyword evidence="2" id="KW-1185">Reference proteome</keyword>
<evidence type="ECO:0000313" key="1">
    <source>
        <dbReference type="EMBL" id="TWF31724.1"/>
    </source>
</evidence>
<protein>
    <submittedName>
        <fullName evidence="1">Uncharacterized protein</fullName>
    </submittedName>
</protein>
<dbReference type="RefSeq" id="WP_145675258.1">
    <property type="nucleotide sequence ID" value="NZ_VIWO01000018.1"/>
</dbReference>
<name>A0A561P0Y7_9BACT</name>
<proteinExistence type="predicted"/>
<dbReference type="EMBL" id="VIWO01000018">
    <property type="protein sequence ID" value="TWF31724.1"/>
    <property type="molecule type" value="Genomic_DNA"/>
</dbReference>
<organism evidence="1 2">
    <name type="scientific">Chitinophaga polysaccharea</name>
    <dbReference type="NCBI Taxonomy" id="1293035"/>
    <lineage>
        <taxon>Bacteria</taxon>
        <taxon>Pseudomonadati</taxon>
        <taxon>Bacteroidota</taxon>
        <taxon>Chitinophagia</taxon>
        <taxon>Chitinophagales</taxon>
        <taxon>Chitinophagaceae</taxon>
        <taxon>Chitinophaga</taxon>
    </lineage>
</organism>
<gene>
    <name evidence="1" type="ORF">FHW36_11818</name>
</gene>
<evidence type="ECO:0000313" key="2">
    <source>
        <dbReference type="Proteomes" id="UP000320811"/>
    </source>
</evidence>
<dbReference type="AlphaFoldDB" id="A0A561P0Y7"/>
<reference evidence="1 2" key="1">
    <citation type="submission" date="2019-06" db="EMBL/GenBank/DDBJ databases">
        <title>Sorghum-associated microbial communities from plants grown in Nebraska, USA.</title>
        <authorList>
            <person name="Schachtman D."/>
        </authorList>
    </citation>
    <scope>NUCLEOTIDE SEQUENCE [LARGE SCALE GENOMIC DNA]</scope>
    <source>
        <strain evidence="1 2">1209</strain>
    </source>
</reference>
<sequence length="114" mass="13347">MQKREDIKQESLILAFESRMASISQNLFCAHWESGIETIVFHYSLAPDVLNETLNYWALPSSCDKEQVILLIEELKLLWERTKQWFNGEAIINEKEWKSIYNEVAAKSGWVILV</sequence>
<dbReference type="Proteomes" id="UP000320811">
    <property type="component" value="Unassembled WGS sequence"/>
</dbReference>
<accession>A0A561P0Y7</accession>
<comment type="caution">
    <text evidence="1">The sequence shown here is derived from an EMBL/GenBank/DDBJ whole genome shotgun (WGS) entry which is preliminary data.</text>
</comment>